<keyword evidence="1 4" id="KW-0645">Protease</keyword>
<dbReference type="PANTHER" id="PTHR14218">
    <property type="entry name" value="PROTEASE S8 TRIPEPTIDYL PEPTIDASE I CLN2"/>
    <property type="match status" value="1"/>
</dbReference>
<dbReference type="Proteomes" id="UP000682982">
    <property type="component" value="Unassembled WGS sequence"/>
</dbReference>
<dbReference type="InterPro" id="IPR036852">
    <property type="entry name" value="Peptidase_S8/S53_dom_sf"/>
</dbReference>
<dbReference type="Pfam" id="PF05345">
    <property type="entry name" value="He_PIG"/>
    <property type="match status" value="2"/>
</dbReference>
<dbReference type="Gene3D" id="2.60.40.10">
    <property type="entry name" value="Immunoglobulins"/>
    <property type="match status" value="3"/>
</dbReference>
<comment type="caution">
    <text evidence="7">The sequence shown here is derived from an EMBL/GenBank/DDBJ whole genome shotgun (WGS) entry which is preliminary data.</text>
</comment>
<dbReference type="PROSITE" id="PS00138">
    <property type="entry name" value="SUBTILASE_SER"/>
    <property type="match status" value="1"/>
</dbReference>
<keyword evidence="4" id="KW-0479">Metal-binding</keyword>
<feature type="active site" description="Charge relay system" evidence="4">
    <location>
        <position position="263"/>
    </location>
</feature>
<feature type="binding site" evidence="4">
    <location>
        <position position="487"/>
    </location>
    <ligand>
        <name>Ca(2+)</name>
        <dbReference type="ChEBI" id="CHEBI:29108"/>
    </ligand>
</feature>
<evidence type="ECO:0000259" key="6">
    <source>
        <dbReference type="PROSITE" id="PS51695"/>
    </source>
</evidence>
<dbReference type="CDD" id="cd04056">
    <property type="entry name" value="Peptidases_S53"/>
    <property type="match status" value="1"/>
</dbReference>
<gene>
    <name evidence="7" type="ORF">KDM87_09995</name>
</gene>
<organism evidence="7 8">
    <name type="scientific">Undibacterium rivi</name>
    <dbReference type="NCBI Taxonomy" id="2828729"/>
    <lineage>
        <taxon>Bacteria</taxon>
        <taxon>Pseudomonadati</taxon>
        <taxon>Pseudomonadota</taxon>
        <taxon>Betaproteobacteria</taxon>
        <taxon>Burkholderiales</taxon>
        <taxon>Oxalobacteraceae</taxon>
        <taxon>Undibacterium</taxon>
    </lineage>
</organism>
<feature type="binding site" evidence="4">
    <location>
        <position position="486"/>
    </location>
    <ligand>
        <name>Ca(2+)</name>
        <dbReference type="ChEBI" id="CHEBI:29108"/>
    </ligand>
</feature>
<dbReference type="PROSITE" id="PS51257">
    <property type="entry name" value="PROKAR_LIPOPROTEIN"/>
    <property type="match status" value="1"/>
</dbReference>
<dbReference type="SUPFAM" id="SSF49313">
    <property type="entry name" value="Cadherin-like"/>
    <property type="match status" value="1"/>
</dbReference>
<dbReference type="InterPro" id="IPR050819">
    <property type="entry name" value="Tripeptidyl-peptidase_I"/>
</dbReference>
<dbReference type="InterPro" id="IPR023828">
    <property type="entry name" value="Peptidase_S8_Ser-AS"/>
</dbReference>
<evidence type="ECO:0000256" key="3">
    <source>
        <dbReference type="ARBA" id="ARBA00022825"/>
    </source>
</evidence>
<keyword evidence="4" id="KW-0106">Calcium</keyword>
<evidence type="ECO:0000313" key="8">
    <source>
        <dbReference type="Proteomes" id="UP000682982"/>
    </source>
</evidence>
<feature type="domain" description="Peptidase S53" evidence="6">
    <location>
        <begin position="148"/>
        <end position="525"/>
    </location>
</feature>
<evidence type="ECO:0000256" key="2">
    <source>
        <dbReference type="ARBA" id="ARBA00022801"/>
    </source>
</evidence>
<feature type="active site" description="Charge relay system" evidence="4">
    <location>
        <position position="259"/>
    </location>
</feature>
<keyword evidence="8" id="KW-1185">Reference proteome</keyword>
<proteinExistence type="predicted"/>
<accession>A0ABS5H2J5</accession>
<dbReference type="PANTHER" id="PTHR14218:SF15">
    <property type="entry name" value="TRIPEPTIDYL-PEPTIDASE 1"/>
    <property type="match status" value="1"/>
</dbReference>
<keyword evidence="2 4" id="KW-0378">Hydrolase</keyword>
<reference evidence="7 8" key="1">
    <citation type="submission" date="2021-04" db="EMBL/GenBank/DDBJ databases">
        <title>novel species isolated from subtropical streams in China.</title>
        <authorList>
            <person name="Lu H."/>
        </authorList>
    </citation>
    <scope>NUCLEOTIDE SEQUENCE [LARGE SCALE GENOMIC DNA]</scope>
    <source>
        <strain evidence="7 8">FT147W</strain>
    </source>
</reference>
<sequence length="791" mass="78429">MPVTRPATKPVPRILSASLLVLLSACGSNSDNASLNQTPAAIATATTTLSADVAQLPETVAAQIAQPTFHVAPVLLDTPADIDAFNSSASALMGPRQQAIPEEFQQLSERGLTVTAMQEVQAAQGARVRALPGNSVIQPQATSSVVSTYTPAQIRAAYGLAALPASMSGLTAAQAAQLGAGQTIYIVDAYHDPNVAAELAAFNQKFGLPGCTAKTLAAASALPLAAPATNACELVVAYNTASGTLTGTAPAYNSGWATEITLDVQWAHATAPLARIVLIEAADASLNSLLGAVKLANAMGPGVVSMSFGAAEGNWTASVDAAFSAAKMTYLAATGDSGAAVSWPSVSPYVVAVGGTSLTYSGSGSRSESGWSGTGGGTSAYTALPTYQNSSVPGMGTLARRTVADVAFNADPSTGQYVAVINPGSATVNWISAGGTSLSTPQWAGIVAVANATRAQLAKAPLGQPHSILYGQISTVPGTYASTFADIVKGSDGTCATCYAKTGYDQLTGLGTPNIANLISTLAGTTIAPTAPVVTGAAISGQVGTALTFTVSATATNPLTYALSGAPSGMTIASTGIVTWTTPVAGSYAVTVTATDTKTGLSGKAVYNITIAAAKAPVVTGGTISAKAGTALSFSVVVTAANPVTYSLSGAPAGMAVSTSGVVSWAAPVVGTYNVTAIAKDTKTGLSGQAIYTVVVSTATVSGPVITAPAMTGVAGKALTGQISISDPGVSWVSVSISGVPLGMSFSMSSSLAITASWASPVTGSYTLKVVVTDSAGRTAQASVPVTITAK</sequence>
<keyword evidence="5" id="KW-0732">Signal</keyword>
<evidence type="ECO:0000256" key="5">
    <source>
        <dbReference type="SAM" id="SignalP"/>
    </source>
</evidence>
<dbReference type="EMBL" id="JAGSPK010000003">
    <property type="protein sequence ID" value="MBR7792927.1"/>
    <property type="molecule type" value="Genomic_DNA"/>
</dbReference>
<feature type="binding site" evidence="4">
    <location>
        <position position="503"/>
    </location>
    <ligand>
        <name>Ca(2+)</name>
        <dbReference type="ChEBI" id="CHEBI:29108"/>
    </ligand>
</feature>
<comment type="cofactor">
    <cofactor evidence="4">
        <name>Ca(2+)</name>
        <dbReference type="ChEBI" id="CHEBI:29108"/>
    </cofactor>
    <text evidence="4">Binds 1 Ca(2+) ion per subunit.</text>
</comment>
<evidence type="ECO:0000256" key="1">
    <source>
        <dbReference type="ARBA" id="ARBA00022670"/>
    </source>
</evidence>
<evidence type="ECO:0000313" key="7">
    <source>
        <dbReference type="EMBL" id="MBR7792927.1"/>
    </source>
</evidence>
<feature type="signal peptide" evidence="5">
    <location>
        <begin position="1"/>
        <end position="33"/>
    </location>
</feature>
<dbReference type="InterPro" id="IPR013783">
    <property type="entry name" value="Ig-like_fold"/>
</dbReference>
<keyword evidence="3 4" id="KW-0720">Serine protease</keyword>
<feature type="binding site" evidence="4">
    <location>
        <position position="505"/>
    </location>
    <ligand>
        <name>Ca(2+)</name>
        <dbReference type="ChEBI" id="CHEBI:29108"/>
    </ligand>
</feature>
<dbReference type="SUPFAM" id="SSF52743">
    <property type="entry name" value="Subtilisin-like"/>
    <property type="match status" value="1"/>
</dbReference>
<name>A0ABS5H2J5_9BURK</name>
<dbReference type="PROSITE" id="PS51695">
    <property type="entry name" value="SEDOLISIN"/>
    <property type="match status" value="1"/>
</dbReference>
<dbReference type="InterPro" id="IPR030400">
    <property type="entry name" value="Sedolisin_dom"/>
</dbReference>
<protein>
    <submittedName>
        <fullName evidence="7">Ig domain-containing protein</fullName>
    </submittedName>
</protein>
<dbReference type="InterPro" id="IPR015919">
    <property type="entry name" value="Cadherin-like_sf"/>
</dbReference>
<evidence type="ECO:0000256" key="4">
    <source>
        <dbReference type="PROSITE-ProRule" id="PRU01032"/>
    </source>
</evidence>
<feature type="chain" id="PRO_5046582179" evidence="5">
    <location>
        <begin position="34"/>
        <end position="791"/>
    </location>
</feature>
<dbReference type="Gene3D" id="3.40.50.200">
    <property type="entry name" value="Peptidase S8/S53 domain"/>
    <property type="match status" value="1"/>
</dbReference>
<feature type="active site" description="Charge relay system" evidence="4">
    <location>
        <position position="437"/>
    </location>
</feature>